<gene>
    <name evidence="6" type="ORF">FHR87_002510</name>
</gene>
<evidence type="ECO:0000256" key="3">
    <source>
        <dbReference type="ARBA" id="ARBA00022989"/>
    </source>
</evidence>
<dbReference type="Proteomes" id="UP000549250">
    <property type="component" value="Unassembled WGS sequence"/>
</dbReference>
<keyword evidence="4 5" id="KW-0472">Membrane</keyword>
<evidence type="ECO:0000256" key="1">
    <source>
        <dbReference type="ARBA" id="ARBA00022475"/>
    </source>
</evidence>
<accession>A0A839T4U0</accession>
<keyword evidence="1" id="KW-1003">Cell membrane</keyword>
<keyword evidence="3 5" id="KW-1133">Transmembrane helix</keyword>
<reference evidence="6 7" key="1">
    <citation type="submission" date="2020-08" db="EMBL/GenBank/DDBJ databases">
        <title>Genomic Encyclopedia of Type Strains, Phase III (KMG-III): the genomes of soil and plant-associated and newly described type strains.</title>
        <authorList>
            <person name="Whitman W."/>
        </authorList>
    </citation>
    <scope>NUCLEOTIDE SEQUENCE [LARGE SCALE GENOMIC DNA]</scope>
    <source>
        <strain evidence="6 7">CECT 4462</strain>
    </source>
</reference>
<organism evidence="6 7">
    <name type="scientific">Azomonas macrocytogenes</name>
    <name type="common">Azotobacter macrocytogenes</name>
    <dbReference type="NCBI Taxonomy" id="69962"/>
    <lineage>
        <taxon>Bacteria</taxon>
        <taxon>Pseudomonadati</taxon>
        <taxon>Pseudomonadota</taxon>
        <taxon>Gammaproteobacteria</taxon>
        <taxon>Pseudomonadales</taxon>
        <taxon>Pseudomonadaceae</taxon>
        <taxon>Azomonas</taxon>
    </lineage>
</organism>
<feature type="transmembrane region" description="Helical" evidence="5">
    <location>
        <begin position="43"/>
        <end position="67"/>
    </location>
</feature>
<sequence length="68" mass="7933">MPLPREIDLLGIYMPTVTLLFLVTLAIGWGIDRVIAWFGLYTYAWHPILLRVSLFTCFYGVVALYFYQ</sequence>
<name>A0A839T4U0_AZOMA</name>
<keyword evidence="2 5" id="KW-0812">Transmembrane</keyword>
<comment type="caution">
    <text evidence="6">The sequence shown here is derived from an EMBL/GenBank/DDBJ whole genome shotgun (WGS) entry which is preliminary data.</text>
</comment>
<evidence type="ECO:0000256" key="5">
    <source>
        <dbReference type="SAM" id="Phobius"/>
    </source>
</evidence>
<evidence type="ECO:0000256" key="2">
    <source>
        <dbReference type="ARBA" id="ARBA00022692"/>
    </source>
</evidence>
<keyword evidence="7" id="KW-1185">Reference proteome</keyword>
<evidence type="ECO:0000313" key="7">
    <source>
        <dbReference type="Proteomes" id="UP000549250"/>
    </source>
</evidence>
<dbReference type="AlphaFoldDB" id="A0A839T4U0"/>
<protein>
    <recommendedName>
        <fullName evidence="8">DUF1656 domain-containing protein</fullName>
    </recommendedName>
</protein>
<proteinExistence type="predicted"/>
<dbReference type="EMBL" id="JACHXI010000012">
    <property type="protein sequence ID" value="MBB3104098.1"/>
    <property type="molecule type" value="Genomic_DNA"/>
</dbReference>
<evidence type="ECO:0008006" key="8">
    <source>
        <dbReference type="Google" id="ProtNLM"/>
    </source>
</evidence>
<dbReference type="Pfam" id="PF07869">
    <property type="entry name" value="DUF1656"/>
    <property type="match status" value="1"/>
</dbReference>
<dbReference type="InterPro" id="IPR012451">
    <property type="entry name" value="DUF1656"/>
</dbReference>
<evidence type="ECO:0000256" key="4">
    <source>
        <dbReference type="ARBA" id="ARBA00023136"/>
    </source>
</evidence>
<evidence type="ECO:0000313" key="6">
    <source>
        <dbReference type="EMBL" id="MBB3104098.1"/>
    </source>
</evidence>
<feature type="transmembrane region" description="Helical" evidence="5">
    <location>
        <begin position="12"/>
        <end position="31"/>
    </location>
</feature>